<evidence type="ECO:0000256" key="1">
    <source>
        <dbReference type="SAM" id="SignalP"/>
    </source>
</evidence>
<evidence type="ECO:0000313" key="3">
    <source>
        <dbReference type="Proteomes" id="UP000694251"/>
    </source>
</evidence>
<comment type="caution">
    <text evidence="2">The sequence shown here is derived from an EMBL/GenBank/DDBJ whole genome shotgun (WGS) entry which is preliminary data.</text>
</comment>
<dbReference type="EMBL" id="JAEFBJ010000001">
    <property type="protein sequence ID" value="KAG7655373.1"/>
    <property type="molecule type" value="Genomic_DNA"/>
</dbReference>
<evidence type="ECO:0000313" key="2">
    <source>
        <dbReference type="EMBL" id="KAG7655373.1"/>
    </source>
</evidence>
<feature type="chain" id="PRO_5035840198" evidence="1">
    <location>
        <begin position="25"/>
        <end position="120"/>
    </location>
</feature>
<keyword evidence="3" id="KW-1185">Reference proteome</keyword>
<feature type="signal peptide" evidence="1">
    <location>
        <begin position="1"/>
        <end position="24"/>
    </location>
</feature>
<name>A0A8T2H779_ARASU</name>
<keyword evidence="1" id="KW-0732">Signal</keyword>
<accession>A0A8T2H779</accession>
<reference evidence="2 3" key="1">
    <citation type="submission" date="2020-12" db="EMBL/GenBank/DDBJ databases">
        <title>Concerted genomic and epigenomic changes stabilize Arabidopsis allopolyploids.</title>
        <authorList>
            <person name="Chen Z."/>
        </authorList>
    </citation>
    <scope>NUCLEOTIDE SEQUENCE [LARGE SCALE GENOMIC DNA]</scope>
    <source>
        <strain evidence="2">As9502</strain>
        <tissue evidence="2">Leaf</tissue>
    </source>
</reference>
<protein>
    <submittedName>
        <fullName evidence="2">Uncharacterized protein</fullName>
    </submittedName>
</protein>
<proteinExistence type="predicted"/>
<gene>
    <name evidence="2" type="ORF">ISN44_As01g024580</name>
</gene>
<organism evidence="2 3">
    <name type="scientific">Arabidopsis suecica</name>
    <name type="common">Swedish thale-cress</name>
    <name type="synonym">Cardaminopsis suecica</name>
    <dbReference type="NCBI Taxonomy" id="45249"/>
    <lineage>
        <taxon>Eukaryota</taxon>
        <taxon>Viridiplantae</taxon>
        <taxon>Streptophyta</taxon>
        <taxon>Embryophyta</taxon>
        <taxon>Tracheophyta</taxon>
        <taxon>Spermatophyta</taxon>
        <taxon>Magnoliopsida</taxon>
        <taxon>eudicotyledons</taxon>
        <taxon>Gunneridae</taxon>
        <taxon>Pentapetalae</taxon>
        <taxon>rosids</taxon>
        <taxon>malvids</taxon>
        <taxon>Brassicales</taxon>
        <taxon>Brassicaceae</taxon>
        <taxon>Camelineae</taxon>
        <taxon>Arabidopsis</taxon>
    </lineage>
</organism>
<dbReference type="Proteomes" id="UP000694251">
    <property type="component" value="Chromosome 1"/>
</dbReference>
<dbReference type="AlphaFoldDB" id="A0A8T2H779"/>
<sequence length="120" mass="13610">MAVSIVSSIIFFLLFIILSQYVDGNGFAAQMEHRKLGGPKKTMTMRRNLEENGRQGSKMQLLGARHGTVDKKTLKKSRQKQFMVINYVLIKSKGEALAKSTPDVNIHPHFHNLLRFQALL</sequence>